<sequence length="1047" mass="117360">MDPERDSRLNVVFCHSFFSLGAGTSSPRRLVETAKKFGYTHIALIDEACMGGAVELVEACQEHGLHPILGQTLQAQVELLGQSFTGAVVVLCQDRARYAQLNDLITLQNEQGHVQPGQLQGLQVLTGGRRGLLGELVLQGDFRRARLWIQHLKGIVNGHLYLQLWHDLCHGDDRMAQRLVQFAREEDLPCVAAPEIRYASEDQWPLYDALVCARLGTQIDQPHELRPVNGAQCIQPWEHVLQRLPYPEAIWTTNLLAQNCSFDLLPDRLMPADASLPPNFSPHLYLMMRAYQGLEERYPPHLLTQADQRLTYELGIVRQHGLENFFLLATEVSDYCRENGILAAGRGSAAGSVLCFVLGITQVDPLKHNLLFERFLHGEKKAMPDVDIDISSSRRREVLAWVEKRFGEAGKEAMVANRITYRLPSAVQDLARALGLPQQQAADLTKRLGRDFRHLRPGDARQAAVVFDEVLGNAPAKTVLLDILSRMERGFVRHLAPHSGGVVLSREPLSHYSPLRTSSGGIRTMEFDKNDIETLGLIKLDLLGLRMLSAIENALAEIERVEGKRLAPGNLPDHPKVWWRISRGDNIGAFQIESPGQMQLSVRNQPKNLTELAHQVALFRPGPIQSNTVHPYLRRKAGKEKVPHLHPSITPILQGTYGTVLYQEQVLRICVHFAGLGWLQADRYRKKLSAWEDETELATLKRQFIQHACATHEGSDHPVTPELAEQVFSMIAAFRGYGFAESHAVAFAQHAYVSAYLKEFFPAAYFVGILNHEPGMYSRQTITQECLKRGVEVLPLDINQSQVLFRVEVKKGMWGKLVQGIRFGLSGVKGLKEDSPSRIVLERTRGLFSSLQDFYTRVSLQSSEYEALVLGGAFDLLLSRRDALYQLGTLQRATRGGGGALFLPEVATPALAPLTDRETHLLDLQFKRASESGRHIMDLYRSELQSLEVLPLRVLKDGDRVRTAGWVISKQRPPSARGVAFFALEDRSERAQVIISPELWEKERILLRDVQLLIVEGRVQAAGVNVAVVAESLWCLVRRPQLVPQKS</sequence>
<keyword evidence="6" id="KW-0808">Transferase</keyword>
<keyword evidence="8" id="KW-0235">DNA replication</keyword>
<evidence type="ECO:0000256" key="1">
    <source>
        <dbReference type="ARBA" id="ARBA00004496"/>
    </source>
</evidence>
<comment type="subcellular location">
    <subcellularLocation>
        <location evidence="1">Cytoplasm</location>
    </subcellularLocation>
</comment>
<dbReference type="GO" id="GO:0008408">
    <property type="term" value="F:3'-5' exonuclease activity"/>
    <property type="evidence" value="ECO:0007669"/>
    <property type="project" value="InterPro"/>
</dbReference>
<dbReference type="InterPro" id="IPR003141">
    <property type="entry name" value="Pol/His_phosphatase_N"/>
</dbReference>
<gene>
    <name evidence="14" type="primary">dnaE</name>
    <name evidence="14" type="ORF">DC3_54280</name>
</gene>
<dbReference type="PANTHER" id="PTHR32294:SF4">
    <property type="entry name" value="ERROR-PRONE DNA POLYMERASE"/>
    <property type="match status" value="1"/>
</dbReference>
<evidence type="ECO:0000256" key="5">
    <source>
        <dbReference type="ARBA" id="ARBA00022490"/>
    </source>
</evidence>
<dbReference type="SMART" id="SM00481">
    <property type="entry name" value="POLIIIAc"/>
    <property type="match status" value="1"/>
</dbReference>
<dbReference type="InterPro" id="IPR040982">
    <property type="entry name" value="DNA_pol3_finger"/>
</dbReference>
<dbReference type="NCBIfam" id="TIGR00594">
    <property type="entry name" value="polc"/>
    <property type="match status" value="1"/>
</dbReference>
<dbReference type="EC" id="2.7.7.7" evidence="3"/>
<dbReference type="GO" id="GO:0003676">
    <property type="term" value="F:nucleic acid binding"/>
    <property type="evidence" value="ECO:0007669"/>
    <property type="project" value="InterPro"/>
</dbReference>
<dbReference type="EMBL" id="BJXB01000043">
    <property type="protein sequence ID" value="GEM49793.1"/>
    <property type="molecule type" value="Genomic_DNA"/>
</dbReference>
<comment type="caution">
    <text evidence="14">The sequence shown here is derived from an EMBL/GenBank/DDBJ whole genome shotgun (WGS) entry which is preliminary data.</text>
</comment>
<evidence type="ECO:0000256" key="12">
    <source>
        <dbReference type="ARBA" id="ARBA00049244"/>
    </source>
</evidence>
<name>A0A511NAE9_DEIC1</name>
<evidence type="ECO:0000256" key="6">
    <source>
        <dbReference type="ARBA" id="ARBA00022679"/>
    </source>
</evidence>
<dbReference type="GO" id="GO:0006260">
    <property type="term" value="P:DNA replication"/>
    <property type="evidence" value="ECO:0007669"/>
    <property type="project" value="UniProtKB-KW"/>
</dbReference>
<evidence type="ECO:0000256" key="11">
    <source>
        <dbReference type="ARBA" id="ARBA00023204"/>
    </source>
</evidence>
<dbReference type="RefSeq" id="WP_146891032.1">
    <property type="nucleotide sequence ID" value="NZ_BJXB01000043.1"/>
</dbReference>
<dbReference type="Gene3D" id="2.40.50.140">
    <property type="entry name" value="Nucleic acid-binding proteins"/>
    <property type="match status" value="1"/>
</dbReference>
<keyword evidence="7" id="KW-0548">Nucleotidyltransferase</keyword>
<protein>
    <recommendedName>
        <fullName evidence="4">Error-prone DNA polymerase</fullName>
        <ecNumber evidence="3">2.7.7.7</ecNumber>
    </recommendedName>
</protein>
<keyword evidence="5" id="KW-0963">Cytoplasm</keyword>
<evidence type="ECO:0000256" key="3">
    <source>
        <dbReference type="ARBA" id="ARBA00012417"/>
    </source>
</evidence>
<dbReference type="Pfam" id="PF14579">
    <property type="entry name" value="HHH_6"/>
    <property type="match status" value="1"/>
</dbReference>
<organism evidence="14 15">
    <name type="scientific">Deinococcus cellulosilyticus (strain DSM 18568 / NBRC 106333 / KACC 11606 / 5516J-15)</name>
    <dbReference type="NCBI Taxonomy" id="1223518"/>
    <lineage>
        <taxon>Bacteria</taxon>
        <taxon>Thermotogati</taxon>
        <taxon>Deinococcota</taxon>
        <taxon>Deinococci</taxon>
        <taxon>Deinococcales</taxon>
        <taxon>Deinococcaceae</taxon>
        <taxon>Deinococcus</taxon>
    </lineage>
</organism>
<evidence type="ECO:0000256" key="7">
    <source>
        <dbReference type="ARBA" id="ARBA00022695"/>
    </source>
</evidence>
<dbReference type="GO" id="GO:0005737">
    <property type="term" value="C:cytoplasm"/>
    <property type="evidence" value="ECO:0007669"/>
    <property type="project" value="UniProtKB-SubCell"/>
</dbReference>
<dbReference type="GO" id="GO:0003887">
    <property type="term" value="F:DNA-directed DNA polymerase activity"/>
    <property type="evidence" value="ECO:0007669"/>
    <property type="project" value="UniProtKB-KW"/>
</dbReference>
<comment type="catalytic activity">
    <reaction evidence="12">
        <text>DNA(n) + a 2'-deoxyribonucleoside 5'-triphosphate = DNA(n+1) + diphosphate</text>
        <dbReference type="Rhea" id="RHEA:22508"/>
        <dbReference type="Rhea" id="RHEA-COMP:17339"/>
        <dbReference type="Rhea" id="RHEA-COMP:17340"/>
        <dbReference type="ChEBI" id="CHEBI:33019"/>
        <dbReference type="ChEBI" id="CHEBI:61560"/>
        <dbReference type="ChEBI" id="CHEBI:173112"/>
        <dbReference type="EC" id="2.7.7.7"/>
    </reaction>
</comment>
<reference evidence="14 15" key="1">
    <citation type="submission" date="2019-07" db="EMBL/GenBank/DDBJ databases">
        <title>Whole genome shotgun sequence of Deinococcus cellulosilyticus NBRC 106333.</title>
        <authorList>
            <person name="Hosoyama A."/>
            <person name="Uohara A."/>
            <person name="Ohji S."/>
            <person name="Ichikawa N."/>
        </authorList>
    </citation>
    <scope>NUCLEOTIDE SEQUENCE [LARGE SCALE GENOMIC DNA]</scope>
    <source>
        <strain evidence="14 15">NBRC 106333</strain>
    </source>
</reference>
<dbReference type="Proteomes" id="UP000321306">
    <property type="component" value="Unassembled WGS sequence"/>
</dbReference>
<dbReference type="Pfam" id="PF01336">
    <property type="entry name" value="tRNA_anti-codon"/>
    <property type="match status" value="1"/>
</dbReference>
<evidence type="ECO:0000313" key="14">
    <source>
        <dbReference type="EMBL" id="GEM49793.1"/>
    </source>
</evidence>
<dbReference type="Pfam" id="PF07733">
    <property type="entry name" value="DNA_pol3_alpha"/>
    <property type="match status" value="1"/>
</dbReference>
<dbReference type="CDD" id="cd04485">
    <property type="entry name" value="DnaE_OBF"/>
    <property type="match status" value="1"/>
</dbReference>
<dbReference type="Gene3D" id="1.10.150.870">
    <property type="match status" value="1"/>
</dbReference>
<dbReference type="OrthoDB" id="9803237at2"/>
<dbReference type="InterPro" id="IPR004805">
    <property type="entry name" value="DnaE2/DnaE/PolC"/>
</dbReference>
<proteinExistence type="inferred from homology"/>
<comment type="similarity">
    <text evidence="2">Belongs to the DNA polymerase type-C family. DnaE2 subfamily.</text>
</comment>
<dbReference type="InterPro" id="IPR012340">
    <property type="entry name" value="NA-bd_OB-fold"/>
</dbReference>
<dbReference type="Pfam" id="PF02811">
    <property type="entry name" value="PHP"/>
    <property type="match status" value="1"/>
</dbReference>
<keyword evidence="9" id="KW-0227">DNA damage</keyword>
<dbReference type="Gene3D" id="3.20.20.140">
    <property type="entry name" value="Metal-dependent hydrolases"/>
    <property type="match status" value="1"/>
</dbReference>
<evidence type="ECO:0000256" key="9">
    <source>
        <dbReference type="ARBA" id="ARBA00022763"/>
    </source>
</evidence>
<dbReference type="InterPro" id="IPR029460">
    <property type="entry name" value="DNAPol_HHH"/>
</dbReference>
<evidence type="ECO:0000256" key="2">
    <source>
        <dbReference type="ARBA" id="ARBA00007391"/>
    </source>
</evidence>
<dbReference type="InterPro" id="IPR011708">
    <property type="entry name" value="DNA_pol3_alpha_NTPase_dom"/>
</dbReference>
<dbReference type="Pfam" id="PF17657">
    <property type="entry name" value="DNA_pol3_finger"/>
    <property type="match status" value="1"/>
</dbReference>
<evidence type="ECO:0000313" key="15">
    <source>
        <dbReference type="Proteomes" id="UP000321306"/>
    </source>
</evidence>
<dbReference type="AlphaFoldDB" id="A0A511NAE9"/>
<evidence type="ECO:0000256" key="8">
    <source>
        <dbReference type="ARBA" id="ARBA00022705"/>
    </source>
</evidence>
<dbReference type="GO" id="GO:0006281">
    <property type="term" value="P:DNA repair"/>
    <property type="evidence" value="ECO:0007669"/>
    <property type="project" value="UniProtKB-KW"/>
</dbReference>
<dbReference type="InterPro" id="IPR004013">
    <property type="entry name" value="PHP_dom"/>
</dbReference>
<keyword evidence="15" id="KW-1185">Reference proteome</keyword>
<feature type="domain" description="Polymerase/histidinol phosphatase N-terminal" evidence="13">
    <location>
        <begin position="14"/>
        <end position="77"/>
    </location>
</feature>
<dbReference type="InterPro" id="IPR004365">
    <property type="entry name" value="NA-bd_OB_tRNA"/>
</dbReference>
<evidence type="ECO:0000256" key="4">
    <source>
        <dbReference type="ARBA" id="ARBA00017273"/>
    </source>
</evidence>
<accession>A0A511NAE9</accession>
<evidence type="ECO:0000259" key="13">
    <source>
        <dbReference type="SMART" id="SM00481"/>
    </source>
</evidence>
<keyword evidence="11" id="KW-0234">DNA repair</keyword>
<evidence type="ECO:0000256" key="10">
    <source>
        <dbReference type="ARBA" id="ARBA00022932"/>
    </source>
</evidence>
<keyword evidence="10" id="KW-0239">DNA-directed DNA polymerase</keyword>
<dbReference type="PANTHER" id="PTHR32294">
    <property type="entry name" value="DNA POLYMERASE III SUBUNIT ALPHA"/>
    <property type="match status" value="1"/>
</dbReference>
<dbReference type="SUPFAM" id="SSF89550">
    <property type="entry name" value="PHP domain-like"/>
    <property type="match status" value="1"/>
</dbReference>
<dbReference type="InterPro" id="IPR016195">
    <property type="entry name" value="Pol/histidinol_Pase-like"/>
</dbReference>